<keyword evidence="1" id="KW-1133">Transmembrane helix</keyword>
<keyword evidence="3" id="KW-1185">Reference proteome</keyword>
<organism evidence="2 3">
    <name type="scientific">Ophiocordyceps camponoti-rufipedis</name>
    <dbReference type="NCBI Taxonomy" id="2004952"/>
    <lineage>
        <taxon>Eukaryota</taxon>
        <taxon>Fungi</taxon>
        <taxon>Dikarya</taxon>
        <taxon>Ascomycota</taxon>
        <taxon>Pezizomycotina</taxon>
        <taxon>Sordariomycetes</taxon>
        <taxon>Hypocreomycetidae</taxon>
        <taxon>Hypocreales</taxon>
        <taxon>Ophiocordycipitaceae</taxon>
        <taxon>Ophiocordyceps</taxon>
    </lineage>
</organism>
<feature type="transmembrane region" description="Helical" evidence="1">
    <location>
        <begin position="239"/>
        <end position="259"/>
    </location>
</feature>
<name>A0A2C5XU80_9HYPO</name>
<accession>A0A2C5XU80</accession>
<sequence>MFYYLDPLTAAQYIIGQYPEWRDGIFIRTHDAASVLRWLSTRSLADIAAESVSREAADACSASVWAPSGDSDLTDRVRALFFIGKITTQSYTTYRGTQISHDMRHVAGELSISNDMVDALPQSRAFRGHGRRSEEYPLPYPYTDDGATRHSATVQIPQRLVPLTVEGIINRGDIVWLRIISSPAGVLRDVDVISPPSYFRAQRRACIVILGIWLVTVPALVAAGRLICPPSAPLKTGLLLNLAIHVFSLAVIIWVNGAFKDYYLYKQPAATLG</sequence>
<feature type="transmembrane region" description="Helical" evidence="1">
    <location>
        <begin position="205"/>
        <end position="227"/>
    </location>
</feature>
<keyword evidence="1" id="KW-0472">Membrane</keyword>
<evidence type="ECO:0000256" key="1">
    <source>
        <dbReference type="SAM" id="Phobius"/>
    </source>
</evidence>
<dbReference type="STRING" id="2004952.A0A2C5XU80"/>
<keyword evidence="1" id="KW-0812">Transmembrane</keyword>
<dbReference type="EMBL" id="NJES01000052">
    <property type="protein sequence ID" value="PHH79239.1"/>
    <property type="molecule type" value="Genomic_DNA"/>
</dbReference>
<protein>
    <submittedName>
        <fullName evidence="2">Uncharacterized protein</fullName>
    </submittedName>
</protein>
<dbReference type="AlphaFoldDB" id="A0A2C5XU80"/>
<evidence type="ECO:0000313" key="3">
    <source>
        <dbReference type="Proteomes" id="UP000226431"/>
    </source>
</evidence>
<proteinExistence type="predicted"/>
<gene>
    <name evidence="2" type="ORF">CDD80_5323</name>
</gene>
<evidence type="ECO:0000313" key="2">
    <source>
        <dbReference type="EMBL" id="PHH79239.1"/>
    </source>
</evidence>
<dbReference type="OrthoDB" id="3852249at2759"/>
<comment type="caution">
    <text evidence="2">The sequence shown here is derived from an EMBL/GenBank/DDBJ whole genome shotgun (WGS) entry which is preliminary data.</text>
</comment>
<reference evidence="2 3" key="1">
    <citation type="submission" date="2017-06" db="EMBL/GenBank/DDBJ databases">
        <title>Ant-infecting Ophiocordyceps genomes reveal a high diversity of potential behavioral manipulation genes and a possible major role for enterotoxins.</title>
        <authorList>
            <person name="De Bekker C."/>
            <person name="Evans H.C."/>
            <person name="Brachmann A."/>
            <person name="Hughes D.P."/>
        </authorList>
    </citation>
    <scope>NUCLEOTIDE SEQUENCE [LARGE SCALE GENOMIC DNA]</scope>
    <source>
        <strain evidence="2 3">Map16</strain>
    </source>
</reference>
<dbReference type="Proteomes" id="UP000226431">
    <property type="component" value="Unassembled WGS sequence"/>
</dbReference>